<dbReference type="GO" id="GO:0005634">
    <property type="term" value="C:nucleus"/>
    <property type="evidence" value="ECO:0007669"/>
    <property type="project" value="TreeGrafter"/>
</dbReference>
<dbReference type="Gene3D" id="2.20.28.200">
    <property type="match status" value="1"/>
</dbReference>
<keyword evidence="3 7" id="KW-0479">Metal-binding</keyword>
<dbReference type="Pfam" id="PF02146">
    <property type="entry name" value="SIR2"/>
    <property type="match status" value="1"/>
</dbReference>
<dbReference type="GO" id="GO:0046872">
    <property type="term" value="F:metal ion binding"/>
    <property type="evidence" value="ECO:0007669"/>
    <property type="project" value="UniProtKB-KW"/>
</dbReference>
<evidence type="ECO:0000256" key="7">
    <source>
        <dbReference type="PROSITE-ProRule" id="PRU00236"/>
    </source>
</evidence>
<feature type="domain" description="Deacetylase sirtuin-type" evidence="8">
    <location>
        <begin position="18"/>
        <end position="258"/>
    </location>
</feature>
<keyword evidence="5" id="KW-0520">NAD</keyword>
<dbReference type="EC" id="2.3.1.286" evidence="1"/>
<feature type="binding site" evidence="7">
    <location>
        <position position="134"/>
    </location>
    <ligand>
        <name>Zn(2+)</name>
        <dbReference type="ChEBI" id="CHEBI:29105"/>
    </ligand>
</feature>
<evidence type="ECO:0000256" key="4">
    <source>
        <dbReference type="ARBA" id="ARBA00022833"/>
    </source>
</evidence>
<dbReference type="InterPro" id="IPR029035">
    <property type="entry name" value="DHS-like_NAD/FAD-binding_dom"/>
</dbReference>
<evidence type="ECO:0000256" key="1">
    <source>
        <dbReference type="ARBA" id="ARBA00012928"/>
    </source>
</evidence>
<dbReference type="PROSITE" id="PS50305">
    <property type="entry name" value="SIRTUIN"/>
    <property type="match status" value="1"/>
</dbReference>
<dbReference type="InterPro" id="IPR026590">
    <property type="entry name" value="Ssirtuin_cat_dom"/>
</dbReference>
<keyword evidence="4 7" id="KW-0862">Zinc</keyword>
<evidence type="ECO:0000259" key="8">
    <source>
        <dbReference type="PROSITE" id="PS50305"/>
    </source>
</evidence>
<dbReference type="GO" id="GO:0017136">
    <property type="term" value="F:histone deacetylase activity, NAD-dependent"/>
    <property type="evidence" value="ECO:0007669"/>
    <property type="project" value="TreeGrafter"/>
</dbReference>
<comment type="similarity">
    <text evidence="6">Belongs to the sirtuin family. Class IV subfamily.</text>
</comment>
<proteinExistence type="inferred from homology"/>
<feature type="binding site" evidence="7">
    <location>
        <position position="161"/>
    </location>
    <ligand>
        <name>Zn(2+)</name>
        <dbReference type="ChEBI" id="CHEBI:29105"/>
    </ligand>
</feature>
<reference evidence="9" key="1">
    <citation type="journal article" date="2020" name="J. Eukaryot. Microbiol.">
        <title>De novo Sequencing, Assembly and Annotation of the Transcriptome for the Free-Living Testate Amoeba Arcella intermedia.</title>
        <authorList>
            <person name="Ribeiro G.M."/>
            <person name="Porfirio-Sousa A.L."/>
            <person name="Maurer-Alcala X.X."/>
            <person name="Katz L.A."/>
            <person name="Lahr D.J.G."/>
        </authorList>
    </citation>
    <scope>NUCLEOTIDE SEQUENCE</scope>
</reference>
<dbReference type="InterPro" id="IPR003000">
    <property type="entry name" value="Sirtuin"/>
</dbReference>
<keyword evidence="2" id="KW-0808">Transferase</keyword>
<organism evidence="9">
    <name type="scientific">Arcella intermedia</name>
    <dbReference type="NCBI Taxonomy" id="1963864"/>
    <lineage>
        <taxon>Eukaryota</taxon>
        <taxon>Amoebozoa</taxon>
        <taxon>Tubulinea</taxon>
        <taxon>Elardia</taxon>
        <taxon>Arcellinida</taxon>
        <taxon>Sphaerothecina</taxon>
        <taxon>Arcellidae</taxon>
        <taxon>Arcella</taxon>
    </lineage>
</organism>
<evidence type="ECO:0000313" key="9">
    <source>
        <dbReference type="EMBL" id="NDV33642.1"/>
    </source>
</evidence>
<dbReference type="GO" id="GO:0070403">
    <property type="term" value="F:NAD+ binding"/>
    <property type="evidence" value="ECO:0007669"/>
    <property type="project" value="InterPro"/>
</dbReference>
<feature type="active site" description="Proton acceptor" evidence="7">
    <location>
        <position position="123"/>
    </location>
</feature>
<evidence type="ECO:0000256" key="5">
    <source>
        <dbReference type="ARBA" id="ARBA00023027"/>
    </source>
</evidence>
<dbReference type="AlphaFoldDB" id="A0A6B2L9C5"/>
<feature type="binding site" evidence="7">
    <location>
        <position position="158"/>
    </location>
    <ligand>
        <name>Zn(2+)</name>
        <dbReference type="ChEBI" id="CHEBI:29105"/>
    </ligand>
</feature>
<dbReference type="NCBIfam" id="TIGR01053">
    <property type="entry name" value="LSD1"/>
    <property type="match status" value="1"/>
</dbReference>
<dbReference type="PANTHER" id="PTHR11085:SF10">
    <property type="entry name" value="NAD-DEPENDENT PROTEIN DEACYLASE SIRTUIN-5, MITOCHONDRIAL-RELATED"/>
    <property type="match status" value="1"/>
</dbReference>
<dbReference type="InterPro" id="IPR005735">
    <property type="entry name" value="Znf_LSD1"/>
</dbReference>
<accession>A0A6B2L9C5</accession>
<protein>
    <recommendedName>
        <fullName evidence="1">protein acetyllysine N-acetyltransferase</fullName>
        <ecNumber evidence="1">2.3.1.286</ecNumber>
    </recommendedName>
</protein>
<dbReference type="Pfam" id="PF06943">
    <property type="entry name" value="zf-LSD1"/>
    <property type="match status" value="1"/>
</dbReference>
<dbReference type="PANTHER" id="PTHR11085">
    <property type="entry name" value="NAD-DEPENDENT PROTEIN DEACYLASE SIRTUIN-5, MITOCHONDRIAL-RELATED"/>
    <property type="match status" value="1"/>
</dbReference>
<dbReference type="EMBL" id="GIBP01004673">
    <property type="protein sequence ID" value="NDV33642.1"/>
    <property type="molecule type" value="Transcribed_RNA"/>
</dbReference>
<evidence type="ECO:0000256" key="6">
    <source>
        <dbReference type="ARBA" id="ARBA00038170"/>
    </source>
</evidence>
<dbReference type="SUPFAM" id="SSF52467">
    <property type="entry name" value="DHS-like NAD/FAD-binding domain"/>
    <property type="match status" value="1"/>
</dbReference>
<dbReference type="Gene3D" id="3.40.50.1220">
    <property type="entry name" value="TPP-binding domain"/>
    <property type="match status" value="1"/>
</dbReference>
<evidence type="ECO:0000256" key="3">
    <source>
        <dbReference type="ARBA" id="ARBA00022723"/>
    </source>
</evidence>
<feature type="binding site" evidence="7">
    <location>
        <position position="131"/>
    </location>
    <ligand>
        <name>Zn(2+)</name>
        <dbReference type="ChEBI" id="CHEBI:29105"/>
    </ligand>
</feature>
<dbReference type="EMBL" id="GIBP01004671">
    <property type="protein sequence ID" value="NDV33640.1"/>
    <property type="molecule type" value="Transcribed_RNA"/>
</dbReference>
<sequence>MAHTALNDEEIEEFYDSPEELEQKVTQLADLIKRSRYFVVYTGAGISTSAGISDFRGPDGVWTRKAKGLEIKRGNWGNAQPTICHMTLVALVKMGKLKCVVSQNCDGLHIKSGIPPNKICELHGNTNVEACSLCGEVYYRGFPVRQAHNPACTTERFCEKCKNIPLRFTTVAFGQSMPDMCLQKAEDHATEADLSLCIGTSMRVQPACNLPLLGHGNPGFNLVIINLQKTPYDSECSVRIFAKIDEVMLLLTKKLDIEIPHWEDLRLHEDEKWMDLFKKNYQFRSAGSKDWFQGAHDGVDLKINCTRCAVLLKYPQGAKIIQCPKCFTKIQL</sequence>
<name>A0A6B2L9C5_9EUKA</name>
<evidence type="ECO:0000256" key="2">
    <source>
        <dbReference type="ARBA" id="ARBA00022679"/>
    </source>
</evidence>
<dbReference type="InterPro" id="IPR050134">
    <property type="entry name" value="NAD-dep_sirtuin_deacylases"/>
</dbReference>
<dbReference type="FunFam" id="3.40.50.1220:FF:000038">
    <property type="entry name" value="NAD-dependent protein deacetylase sirtuin-6 isoform X2"/>
    <property type="match status" value="1"/>
</dbReference>